<dbReference type="AlphaFoldDB" id="A0ABD2N072"/>
<dbReference type="Gene3D" id="3.40.850.10">
    <property type="entry name" value="Kinesin motor domain"/>
    <property type="match status" value="1"/>
</dbReference>
<organism evidence="10 11">
    <name type="scientific">Cryptolaemus montrouzieri</name>
    <dbReference type="NCBI Taxonomy" id="559131"/>
    <lineage>
        <taxon>Eukaryota</taxon>
        <taxon>Metazoa</taxon>
        <taxon>Ecdysozoa</taxon>
        <taxon>Arthropoda</taxon>
        <taxon>Hexapoda</taxon>
        <taxon>Insecta</taxon>
        <taxon>Pterygota</taxon>
        <taxon>Neoptera</taxon>
        <taxon>Endopterygota</taxon>
        <taxon>Coleoptera</taxon>
        <taxon>Polyphaga</taxon>
        <taxon>Cucujiformia</taxon>
        <taxon>Coccinelloidea</taxon>
        <taxon>Coccinellidae</taxon>
        <taxon>Scymninae</taxon>
        <taxon>Scymnini</taxon>
        <taxon>Cryptolaemus</taxon>
    </lineage>
</organism>
<accession>A0ABD2N072</accession>
<dbReference type="SUPFAM" id="SSF52540">
    <property type="entry name" value="P-loop containing nucleoside triphosphate hydrolases"/>
    <property type="match status" value="1"/>
</dbReference>
<dbReference type="PROSITE" id="PS50067">
    <property type="entry name" value="KINESIN_MOTOR_2"/>
    <property type="match status" value="1"/>
</dbReference>
<dbReference type="SMART" id="SM00129">
    <property type="entry name" value="KISc"/>
    <property type="match status" value="1"/>
</dbReference>
<feature type="binding site" evidence="7">
    <location>
        <begin position="149"/>
        <end position="156"/>
    </location>
    <ligand>
        <name>ATP</name>
        <dbReference type="ChEBI" id="CHEBI:30616"/>
    </ligand>
</feature>
<dbReference type="InterPro" id="IPR001752">
    <property type="entry name" value="Kinesin_motor_dom"/>
</dbReference>
<dbReference type="PANTHER" id="PTHR24115:SF1008">
    <property type="entry name" value="KINESIN-LIKE PROTEIN SUBITO"/>
    <property type="match status" value="1"/>
</dbReference>
<dbReference type="GO" id="GO:0003774">
    <property type="term" value="F:cytoskeletal motor activity"/>
    <property type="evidence" value="ECO:0007669"/>
    <property type="project" value="UniProtKB-UniRule"/>
</dbReference>
<evidence type="ECO:0000256" key="2">
    <source>
        <dbReference type="ARBA" id="ARBA00022701"/>
    </source>
</evidence>
<evidence type="ECO:0000256" key="6">
    <source>
        <dbReference type="ARBA" id="ARBA00023212"/>
    </source>
</evidence>
<keyword evidence="6" id="KW-0206">Cytoskeleton</keyword>
<evidence type="ECO:0000256" key="5">
    <source>
        <dbReference type="ARBA" id="ARBA00023175"/>
    </source>
</evidence>
<keyword evidence="11" id="KW-1185">Reference proteome</keyword>
<keyword evidence="3 7" id="KW-0547">Nucleotide-binding</keyword>
<keyword evidence="4 7" id="KW-0067">ATP-binding</keyword>
<proteinExistence type="inferred from homology"/>
<dbReference type="Proteomes" id="UP001516400">
    <property type="component" value="Unassembled WGS sequence"/>
</dbReference>
<dbReference type="InterPro" id="IPR036961">
    <property type="entry name" value="Kinesin_motor_dom_sf"/>
</dbReference>
<feature type="domain" description="Kinesin motor" evidence="9">
    <location>
        <begin position="62"/>
        <end position="462"/>
    </location>
</feature>
<dbReference type="InterPro" id="IPR027640">
    <property type="entry name" value="Kinesin-like_fam"/>
</dbReference>
<evidence type="ECO:0000256" key="3">
    <source>
        <dbReference type="ARBA" id="ARBA00022741"/>
    </source>
</evidence>
<evidence type="ECO:0000259" key="9">
    <source>
        <dbReference type="PROSITE" id="PS50067"/>
    </source>
</evidence>
<evidence type="ECO:0000256" key="7">
    <source>
        <dbReference type="PROSITE-ProRule" id="PRU00283"/>
    </source>
</evidence>
<evidence type="ECO:0000256" key="8">
    <source>
        <dbReference type="SAM" id="Coils"/>
    </source>
</evidence>
<keyword evidence="6" id="KW-0963">Cytoplasm</keyword>
<dbReference type="Pfam" id="PF00225">
    <property type="entry name" value="Kinesin"/>
    <property type="match status" value="1"/>
</dbReference>
<dbReference type="GO" id="GO:0005874">
    <property type="term" value="C:microtubule"/>
    <property type="evidence" value="ECO:0007669"/>
    <property type="project" value="UniProtKB-KW"/>
</dbReference>
<comment type="subcellular location">
    <subcellularLocation>
        <location evidence="1">Cytoplasm</location>
        <location evidence="1">Cytoskeleton</location>
    </subcellularLocation>
</comment>
<feature type="coiled-coil region" evidence="8">
    <location>
        <begin position="484"/>
        <end position="511"/>
    </location>
</feature>
<keyword evidence="5 7" id="KW-0505">Motor protein</keyword>
<evidence type="ECO:0000256" key="1">
    <source>
        <dbReference type="ARBA" id="ARBA00004245"/>
    </source>
</evidence>
<comment type="similarity">
    <text evidence="7">Belongs to the TRAFAC class myosin-kinesin ATPase superfamily. Kinesin family.</text>
</comment>
<evidence type="ECO:0000313" key="11">
    <source>
        <dbReference type="Proteomes" id="UP001516400"/>
    </source>
</evidence>
<comment type="caution">
    <text evidence="10">The sequence shown here is derived from an EMBL/GenBank/DDBJ whole genome shotgun (WGS) entry which is preliminary data.</text>
</comment>
<dbReference type="InterPro" id="IPR027417">
    <property type="entry name" value="P-loop_NTPase"/>
</dbReference>
<name>A0ABD2N072_9CUCU</name>
<gene>
    <name evidence="10" type="ORF">HHI36_022282</name>
</gene>
<dbReference type="EMBL" id="JABFTP020000042">
    <property type="protein sequence ID" value="KAL3271812.1"/>
    <property type="molecule type" value="Genomic_DNA"/>
</dbReference>
<reference evidence="10 11" key="1">
    <citation type="journal article" date="2021" name="BMC Biol.">
        <title>Horizontally acquired antibacterial genes associated with adaptive radiation of ladybird beetles.</title>
        <authorList>
            <person name="Li H.S."/>
            <person name="Tang X.F."/>
            <person name="Huang Y.H."/>
            <person name="Xu Z.Y."/>
            <person name="Chen M.L."/>
            <person name="Du X.Y."/>
            <person name="Qiu B.Y."/>
            <person name="Chen P.T."/>
            <person name="Zhang W."/>
            <person name="Slipinski A."/>
            <person name="Escalona H.E."/>
            <person name="Waterhouse R.M."/>
            <person name="Zwick A."/>
            <person name="Pang H."/>
        </authorList>
    </citation>
    <scope>NUCLEOTIDE SEQUENCE [LARGE SCALE GENOMIC DNA]</scope>
    <source>
        <strain evidence="10">SYSU2018</strain>
    </source>
</reference>
<dbReference type="PANTHER" id="PTHR24115">
    <property type="entry name" value="KINESIN-RELATED"/>
    <property type="match status" value="1"/>
</dbReference>
<keyword evidence="2" id="KW-0493">Microtubule</keyword>
<dbReference type="PRINTS" id="PR00380">
    <property type="entry name" value="KINESINHEAVY"/>
</dbReference>
<keyword evidence="8" id="KW-0175">Coiled coil</keyword>
<dbReference type="GO" id="GO:0005524">
    <property type="term" value="F:ATP binding"/>
    <property type="evidence" value="ECO:0007669"/>
    <property type="project" value="UniProtKB-UniRule"/>
</dbReference>
<evidence type="ECO:0000256" key="4">
    <source>
        <dbReference type="ARBA" id="ARBA00022840"/>
    </source>
</evidence>
<evidence type="ECO:0000313" key="10">
    <source>
        <dbReference type="EMBL" id="KAL3271812.1"/>
    </source>
</evidence>
<sequence>MEGTKEDVSYIRARDPSIRYFNRDLIKNARKNIGLLMSDTMCADDSVELECDKEYGFVEDNCTPVYLRIKGGQNNSNDYTIKENLLICRMPEQVSTSRAAKNKSVTHKKYCFTKIFGPDSKQIEIFDNVVKFRVLEFINGKNKSLFTYGASGAGKTFTIIGTAQEPGLVPRALEYLFRTLPKLPVIASVKPMPDGNVKRLNLSDRKSEMELRKNILQAQKGVAREQIIKTYSTMQARLSNDPVAVMETDDPISLGIWVSFAEIYNEEIYDLLQPTSSHGKQAPKLKIGMANGKVYIKDLTYINVSNGLEAYQVFIYGIQKIKYAETTKNNHSSRSHSIFCIKIAQALDNGDGVHVSSFSFCDLAGVERTKKTLNVGDRLKESNSINKSLMVLGRCIAALRHSQKCPNLNQMIPFRDSKLTQLFQKAFCGLEDLCMVVNINISKDMLEESHNVLNFSVMTREVTIPTNSETKCSDLKQRPELENTESLDEQIDKLEQLLKDTKRMYENSKEQRIQNCESEERDIITGYEDLFEANKNIYDCKSEALEKDYAMKYSMNKVDTYYNEK</sequence>
<protein>
    <recommendedName>
        <fullName evidence="9">Kinesin motor domain-containing protein</fullName>
    </recommendedName>
</protein>